<reference evidence="1" key="1">
    <citation type="journal article" date="2021" name="Genome Biol. Evol.">
        <title>The assembled and annotated genome of the fairy-ring fungus Marasmius oreades.</title>
        <authorList>
            <person name="Hiltunen M."/>
            <person name="Ament-Velasquez S.L."/>
            <person name="Johannesson H."/>
        </authorList>
    </citation>
    <scope>NUCLEOTIDE SEQUENCE</scope>
    <source>
        <strain evidence="1">03SP1</strain>
    </source>
</reference>
<organism evidence="1 2">
    <name type="scientific">Marasmius oreades</name>
    <name type="common">fairy-ring Marasmius</name>
    <dbReference type="NCBI Taxonomy" id="181124"/>
    <lineage>
        <taxon>Eukaryota</taxon>
        <taxon>Fungi</taxon>
        <taxon>Dikarya</taxon>
        <taxon>Basidiomycota</taxon>
        <taxon>Agaricomycotina</taxon>
        <taxon>Agaricomycetes</taxon>
        <taxon>Agaricomycetidae</taxon>
        <taxon>Agaricales</taxon>
        <taxon>Marasmiineae</taxon>
        <taxon>Marasmiaceae</taxon>
        <taxon>Marasmius</taxon>
    </lineage>
</organism>
<dbReference type="RefSeq" id="XP_043009853.1">
    <property type="nucleotide sequence ID" value="XM_043151773.1"/>
</dbReference>
<dbReference type="Proteomes" id="UP001049176">
    <property type="component" value="Chromosome 4"/>
</dbReference>
<name>A0A9P7S1G3_9AGAR</name>
<dbReference type="KEGG" id="more:E1B28_007064"/>
<comment type="caution">
    <text evidence="1">The sequence shown here is derived from an EMBL/GenBank/DDBJ whole genome shotgun (WGS) entry which is preliminary data.</text>
</comment>
<dbReference type="EMBL" id="CM032184">
    <property type="protein sequence ID" value="KAG7093383.1"/>
    <property type="molecule type" value="Genomic_DNA"/>
</dbReference>
<keyword evidence="2" id="KW-1185">Reference proteome</keyword>
<dbReference type="GeneID" id="66076140"/>
<protein>
    <submittedName>
        <fullName evidence="1">Uncharacterized protein</fullName>
    </submittedName>
</protein>
<proteinExistence type="predicted"/>
<accession>A0A9P7S1G3</accession>
<dbReference type="AlphaFoldDB" id="A0A9P7S1G3"/>
<evidence type="ECO:0000313" key="2">
    <source>
        <dbReference type="Proteomes" id="UP001049176"/>
    </source>
</evidence>
<evidence type="ECO:0000313" key="1">
    <source>
        <dbReference type="EMBL" id="KAG7093383.1"/>
    </source>
</evidence>
<sequence>MGWTKLSLVQLSAHYFCQICLRGETVASATALVNSTGATCGAYRFKVYADKINSIGARCIEVGDVRVQLFNMCSSIEVHSMWHEISKSPILAHSAFTPILAAYF</sequence>
<gene>
    <name evidence="1" type="ORF">E1B28_007064</name>
</gene>